<protein>
    <submittedName>
        <fullName evidence="5">Branched-chain amino acid transport system ATP-binding protein</fullName>
    </submittedName>
</protein>
<dbReference type="RefSeq" id="WP_183593506.1">
    <property type="nucleotide sequence ID" value="NZ_JACHWR010000002.1"/>
</dbReference>
<dbReference type="EMBL" id="JACHWR010000002">
    <property type="protein sequence ID" value="MBB3043728.1"/>
    <property type="molecule type" value="Genomic_DNA"/>
</dbReference>
<comment type="similarity">
    <text evidence="1">Belongs to the ABC transporter superfamily.</text>
</comment>
<dbReference type="GO" id="GO:0015658">
    <property type="term" value="F:branched-chain amino acid transmembrane transporter activity"/>
    <property type="evidence" value="ECO:0007669"/>
    <property type="project" value="TreeGrafter"/>
</dbReference>
<dbReference type="PANTHER" id="PTHR43820">
    <property type="entry name" value="HIGH-AFFINITY BRANCHED-CHAIN AMINO ACID TRANSPORT ATP-BINDING PROTEIN LIVF"/>
    <property type="match status" value="1"/>
</dbReference>
<organism evidence="5 6">
    <name type="scientific">Nocardioides soli</name>
    <dbReference type="NCBI Taxonomy" id="1036020"/>
    <lineage>
        <taxon>Bacteria</taxon>
        <taxon>Bacillati</taxon>
        <taxon>Actinomycetota</taxon>
        <taxon>Actinomycetes</taxon>
        <taxon>Propionibacteriales</taxon>
        <taxon>Nocardioidaceae</taxon>
        <taxon>Nocardioides</taxon>
    </lineage>
</organism>
<dbReference type="PROSITE" id="PS50893">
    <property type="entry name" value="ABC_TRANSPORTER_2"/>
    <property type="match status" value="1"/>
</dbReference>
<dbReference type="Pfam" id="PF00005">
    <property type="entry name" value="ABC_tran"/>
    <property type="match status" value="1"/>
</dbReference>
<evidence type="ECO:0000313" key="6">
    <source>
        <dbReference type="Proteomes" id="UP000589626"/>
    </source>
</evidence>
<dbReference type="InterPro" id="IPR003439">
    <property type="entry name" value="ABC_transporter-like_ATP-bd"/>
</dbReference>
<keyword evidence="2" id="KW-0813">Transport</keyword>
<evidence type="ECO:0000256" key="1">
    <source>
        <dbReference type="ARBA" id="ARBA00005417"/>
    </source>
</evidence>
<dbReference type="PROSITE" id="PS00211">
    <property type="entry name" value="ABC_TRANSPORTER_1"/>
    <property type="match status" value="1"/>
</dbReference>
<evidence type="ECO:0000256" key="3">
    <source>
        <dbReference type="ARBA" id="ARBA00022970"/>
    </source>
</evidence>
<proteinExistence type="inferred from homology"/>
<dbReference type="GO" id="GO:0016887">
    <property type="term" value="F:ATP hydrolysis activity"/>
    <property type="evidence" value="ECO:0007669"/>
    <property type="project" value="InterPro"/>
</dbReference>
<dbReference type="Gene3D" id="3.40.50.300">
    <property type="entry name" value="P-loop containing nucleotide triphosphate hydrolases"/>
    <property type="match status" value="1"/>
</dbReference>
<gene>
    <name evidence="5" type="ORF">FHU40_003546</name>
</gene>
<keyword evidence="5" id="KW-0547">Nucleotide-binding</keyword>
<keyword evidence="3" id="KW-0029">Amino-acid transport</keyword>
<dbReference type="InterPro" id="IPR027417">
    <property type="entry name" value="P-loop_NTPase"/>
</dbReference>
<dbReference type="InterPro" id="IPR017871">
    <property type="entry name" value="ABC_transporter-like_CS"/>
</dbReference>
<dbReference type="SUPFAM" id="SSF52540">
    <property type="entry name" value="P-loop containing nucleoside triphosphate hydrolases"/>
    <property type="match status" value="1"/>
</dbReference>
<evidence type="ECO:0000256" key="2">
    <source>
        <dbReference type="ARBA" id="ARBA00022448"/>
    </source>
</evidence>
<dbReference type="GO" id="GO:0015807">
    <property type="term" value="P:L-amino acid transport"/>
    <property type="evidence" value="ECO:0007669"/>
    <property type="project" value="TreeGrafter"/>
</dbReference>
<dbReference type="InterPro" id="IPR052156">
    <property type="entry name" value="BCAA_Transport_ATP-bd_LivF"/>
</dbReference>
<feature type="domain" description="ABC transporter" evidence="4">
    <location>
        <begin position="2"/>
        <end position="231"/>
    </location>
</feature>
<evidence type="ECO:0000313" key="5">
    <source>
        <dbReference type="EMBL" id="MBB3043728.1"/>
    </source>
</evidence>
<reference evidence="5 6" key="1">
    <citation type="submission" date="2020-08" db="EMBL/GenBank/DDBJ databases">
        <title>Sequencing the genomes of 1000 actinobacteria strains.</title>
        <authorList>
            <person name="Klenk H.-P."/>
        </authorList>
    </citation>
    <scope>NUCLEOTIDE SEQUENCE [LARGE SCALE GENOMIC DNA]</scope>
    <source>
        <strain evidence="5 6">DSM 105498</strain>
    </source>
</reference>
<dbReference type="PANTHER" id="PTHR43820:SF4">
    <property type="entry name" value="HIGH-AFFINITY BRANCHED-CHAIN AMINO ACID TRANSPORT ATP-BINDING PROTEIN LIVF"/>
    <property type="match status" value="1"/>
</dbReference>
<dbReference type="Proteomes" id="UP000589626">
    <property type="component" value="Unassembled WGS sequence"/>
</dbReference>
<dbReference type="AlphaFoldDB" id="A0A7W4Z285"/>
<dbReference type="GO" id="GO:0005524">
    <property type="term" value="F:ATP binding"/>
    <property type="evidence" value="ECO:0007669"/>
    <property type="project" value="UniProtKB-KW"/>
</dbReference>
<evidence type="ECO:0000259" key="4">
    <source>
        <dbReference type="PROSITE" id="PS50893"/>
    </source>
</evidence>
<keyword evidence="5" id="KW-0067">ATP-binding</keyword>
<accession>A0A7W4Z285</accession>
<comment type="caution">
    <text evidence="5">The sequence shown here is derived from an EMBL/GenBank/DDBJ whole genome shotgun (WGS) entry which is preliminary data.</text>
</comment>
<dbReference type="CDD" id="cd03224">
    <property type="entry name" value="ABC_TM1139_LivF_branched"/>
    <property type="match status" value="1"/>
</dbReference>
<sequence>MLRVDSLEVHYGSTHAVRGVSFELAEAGSLALLGANGAGKSSVLSALSRLVPSTGQVHLAGEDITRLPAERVTRAGLIHVPEGRRVFPSLSVHENLLMGLIARGSRSAEYAIDDVYDLFPPLRPLRRRSGYALSGGEAQMVAVGRGLLGAPNVMMVDEPSLGLSPLMTETVAEALITVSARTSLVVVEQNLQVATRICSDAIVLRAGEVVLRGSSADVLGSEDVVSSYLSA</sequence>
<keyword evidence="6" id="KW-1185">Reference proteome</keyword>
<name>A0A7W4Z285_9ACTN</name>